<dbReference type="Gene3D" id="3.40.50.2000">
    <property type="entry name" value="Glycogen Phosphorylase B"/>
    <property type="match status" value="2"/>
</dbReference>
<feature type="compositionally biased region" description="Polar residues" evidence="3">
    <location>
        <begin position="511"/>
        <end position="521"/>
    </location>
</feature>
<comment type="caution">
    <text evidence="6">The sequence shown here is derived from an EMBL/GenBank/DDBJ whole genome shotgun (WGS) entry which is preliminary data.</text>
</comment>
<name>A0A372G261_9ACTN</name>
<gene>
    <name evidence="6" type="ORF">D0Q02_09115</name>
</gene>
<feature type="domain" description="Glycosyl transferase family 1" evidence="4">
    <location>
        <begin position="313"/>
        <end position="468"/>
    </location>
</feature>
<dbReference type="Proteomes" id="UP000262621">
    <property type="component" value="Unassembled WGS sequence"/>
</dbReference>
<accession>A0A372G261</accession>
<dbReference type="OrthoDB" id="3318784at2"/>
<evidence type="ECO:0000256" key="3">
    <source>
        <dbReference type="SAM" id="MobiDB-lite"/>
    </source>
</evidence>
<evidence type="ECO:0000256" key="1">
    <source>
        <dbReference type="ARBA" id="ARBA00022676"/>
    </source>
</evidence>
<dbReference type="Pfam" id="PF13439">
    <property type="entry name" value="Glyco_transf_4"/>
    <property type="match status" value="1"/>
</dbReference>
<proteinExistence type="predicted"/>
<evidence type="ECO:0000313" key="7">
    <source>
        <dbReference type="Proteomes" id="UP000262621"/>
    </source>
</evidence>
<dbReference type="InterPro" id="IPR028098">
    <property type="entry name" value="Glyco_trans_4-like_N"/>
</dbReference>
<dbReference type="Pfam" id="PF00534">
    <property type="entry name" value="Glycos_transf_1"/>
    <property type="match status" value="1"/>
</dbReference>
<evidence type="ECO:0000259" key="4">
    <source>
        <dbReference type="Pfam" id="PF00534"/>
    </source>
</evidence>
<evidence type="ECO:0000256" key="2">
    <source>
        <dbReference type="ARBA" id="ARBA00022679"/>
    </source>
</evidence>
<feature type="domain" description="Glycosyltransferase subfamily 4-like N-terminal" evidence="5">
    <location>
        <begin position="171"/>
        <end position="281"/>
    </location>
</feature>
<dbReference type="PANTHER" id="PTHR12526:SF600">
    <property type="entry name" value="GLYCOSYL TRANSFERASE GROUP 1"/>
    <property type="match status" value="1"/>
</dbReference>
<dbReference type="InterPro" id="IPR001296">
    <property type="entry name" value="Glyco_trans_1"/>
</dbReference>
<dbReference type="GO" id="GO:0016757">
    <property type="term" value="F:glycosyltransferase activity"/>
    <property type="evidence" value="ECO:0007669"/>
    <property type="project" value="UniProtKB-KW"/>
</dbReference>
<dbReference type="EMBL" id="QVFU01000006">
    <property type="protein sequence ID" value="RFS46974.1"/>
    <property type="molecule type" value="Genomic_DNA"/>
</dbReference>
<keyword evidence="1" id="KW-0328">Glycosyltransferase</keyword>
<dbReference type="SUPFAM" id="SSF53756">
    <property type="entry name" value="UDP-Glycosyltransferase/glycogen phosphorylase"/>
    <property type="match status" value="1"/>
</dbReference>
<reference evidence="6 7" key="1">
    <citation type="submission" date="2018-08" db="EMBL/GenBank/DDBJ databases">
        <title>Verrucosispora craniellae sp. nov., isolated from a marine sponge in the South China Sea.</title>
        <authorList>
            <person name="Li L."/>
            <person name="Lin H.W."/>
        </authorList>
    </citation>
    <scope>NUCLEOTIDE SEQUENCE [LARGE SCALE GENOMIC DNA]</scope>
    <source>
        <strain evidence="6 7">LHW63014</strain>
    </source>
</reference>
<protein>
    <submittedName>
        <fullName evidence="6">Glycosyltransferase</fullName>
    </submittedName>
</protein>
<organism evidence="6 7">
    <name type="scientific">Micromonospora craniellae</name>
    <dbReference type="NCBI Taxonomy" id="2294034"/>
    <lineage>
        <taxon>Bacteria</taxon>
        <taxon>Bacillati</taxon>
        <taxon>Actinomycetota</taxon>
        <taxon>Actinomycetes</taxon>
        <taxon>Micromonosporales</taxon>
        <taxon>Micromonosporaceae</taxon>
        <taxon>Micromonospora</taxon>
    </lineage>
</organism>
<dbReference type="AlphaFoldDB" id="A0A372G261"/>
<evidence type="ECO:0000313" key="6">
    <source>
        <dbReference type="EMBL" id="RFS46974.1"/>
    </source>
</evidence>
<keyword evidence="2 6" id="KW-0808">Transferase</keyword>
<feature type="region of interest" description="Disordered" evidence="3">
    <location>
        <begin position="499"/>
        <end position="521"/>
    </location>
</feature>
<evidence type="ECO:0000259" key="5">
    <source>
        <dbReference type="Pfam" id="PF13439"/>
    </source>
</evidence>
<keyword evidence="7" id="KW-1185">Reference proteome</keyword>
<sequence length="521" mass="58545">MLVDNAVNGDSRVQKIARSAAEAGWTVTLLGRSPDKEEHTWQLGQAEVRLLPVSNTLSTRPHQLRRNWLRAPLGYPPNGAAALRSQQVKAWRADLRVRRIELDMQASAGKPVGVRRQMLRAESFAVRAVGRWVRFRRGQSHRARDARQRLDGPWDRLYTRFWQSATGDRSWRRLEPALWDWELSFGKVVDRLKPDLIHAHDFRMIGVGARAVLRARSAGRTVKLVWDAHEFLPGIRPRRDDERWMPAHCAHEREYAPYADAVLTVSSGLAEWLQERHGLAKLPDVVLNAPGKLDSFVDLDESTPNLRTLCGIDDVTPLLVYSGAAAEQRGMATMVEALPHLGDAHAAFVVNSPSGRYVQGLVARAEELGVADRMHVLPYVAHHQVVSFLSAATLGVIPIHHWPNHEIALITKFFEYSHARLPMVVSDVKTMAAMVRETGQGEVFTAEDVTDFIRAVRAVLADPERYRAVYDRPGLLEGWTWEAQAQVLEQVYSRLLPDRPAPPRAADPDVETTSLSIGMAR</sequence>
<dbReference type="PANTHER" id="PTHR12526">
    <property type="entry name" value="GLYCOSYLTRANSFERASE"/>
    <property type="match status" value="1"/>
</dbReference>